<evidence type="ECO:0000313" key="3">
    <source>
        <dbReference type="Proteomes" id="UP001214576"/>
    </source>
</evidence>
<sequence>MLISCQYGIDHTLKKKRNHESKVSPNVHDPYGHPPLRCVVGSSKEGSSNSSTASELDDEPPCLEEIEYGTDSSSDQEGSFSELDQQIQECAFHKDEGEEEEEGTGQGRKAIP</sequence>
<keyword evidence="3" id="KW-1185">Reference proteome</keyword>
<name>A0AAD4TWJ8_OVIAM</name>
<evidence type="ECO:0000313" key="2">
    <source>
        <dbReference type="EMBL" id="KAI4535562.1"/>
    </source>
</evidence>
<feature type="region of interest" description="Disordered" evidence="1">
    <location>
        <begin position="14"/>
        <end position="112"/>
    </location>
</feature>
<dbReference type="AlphaFoldDB" id="A0AAD4TWJ8"/>
<dbReference type="Proteomes" id="UP001214576">
    <property type="component" value="Unassembled WGS sequence"/>
</dbReference>
<reference evidence="2" key="1">
    <citation type="submission" date="2022-03" db="EMBL/GenBank/DDBJ databases">
        <title>Genomic analyses of argali, domestic sheep and their hybrids provide insights into chromosomal evolution, heterosis and genetic basis of agronomic traits.</title>
        <authorList>
            <person name="Li M."/>
        </authorList>
    </citation>
    <scope>NUCLEOTIDE SEQUENCE</scope>
    <source>
        <strain evidence="2">CAU-MHL-2022a</strain>
        <tissue evidence="2">Skin</tissue>
    </source>
</reference>
<feature type="compositionally biased region" description="Low complexity" evidence="1">
    <location>
        <begin position="42"/>
        <end position="54"/>
    </location>
</feature>
<organism evidence="2 3">
    <name type="scientific">Ovis ammon polii</name>
    <dbReference type="NCBI Taxonomy" id="230172"/>
    <lineage>
        <taxon>Eukaryota</taxon>
        <taxon>Metazoa</taxon>
        <taxon>Chordata</taxon>
        <taxon>Craniata</taxon>
        <taxon>Vertebrata</taxon>
        <taxon>Euteleostomi</taxon>
        <taxon>Mammalia</taxon>
        <taxon>Eutheria</taxon>
        <taxon>Laurasiatheria</taxon>
        <taxon>Artiodactyla</taxon>
        <taxon>Ruminantia</taxon>
        <taxon>Pecora</taxon>
        <taxon>Bovidae</taxon>
        <taxon>Caprinae</taxon>
        <taxon>Ovis</taxon>
    </lineage>
</organism>
<feature type="compositionally biased region" description="Acidic residues" evidence="1">
    <location>
        <begin position="55"/>
        <end position="68"/>
    </location>
</feature>
<feature type="compositionally biased region" description="Polar residues" evidence="1">
    <location>
        <begin position="70"/>
        <end position="88"/>
    </location>
</feature>
<evidence type="ECO:0000256" key="1">
    <source>
        <dbReference type="SAM" id="MobiDB-lite"/>
    </source>
</evidence>
<gene>
    <name evidence="2" type="ORF">MG293_014788</name>
</gene>
<dbReference type="EMBL" id="JAKZEL010000018">
    <property type="protein sequence ID" value="KAI4535562.1"/>
    <property type="molecule type" value="Genomic_DNA"/>
</dbReference>
<comment type="caution">
    <text evidence="2">The sequence shown here is derived from an EMBL/GenBank/DDBJ whole genome shotgun (WGS) entry which is preliminary data.</text>
</comment>
<proteinExistence type="predicted"/>
<accession>A0AAD4TWJ8</accession>
<protein>
    <submittedName>
        <fullName evidence="2">Uncharacterized protein</fullName>
    </submittedName>
</protein>